<evidence type="ECO:0000256" key="1">
    <source>
        <dbReference type="SAM" id="MobiDB-lite"/>
    </source>
</evidence>
<comment type="caution">
    <text evidence="2">The sequence shown here is derived from an EMBL/GenBank/DDBJ whole genome shotgun (WGS) entry which is preliminary data.</text>
</comment>
<feature type="region of interest" description="Disordered" evidence="1">
    <location>
        <begin position="50"/>
        <end position="72"/>
    </location>
</feature>
<keyword evidence="3" id="KW-1185">Reference proteome</keyword>
<dbReference type="EMBL" id="SDRB02004960">
    <property type="protein sequence ID" value="THG15062.1"/>
    <property type="molecule type" value="Genomic_DNA"/>
</dbReference>
<gene>
    <name evidence="2" type="ORF">TEA_019362</name>
</gene>
<name>A0A4S4EGC2_CAMSN</name>
<sequence>MVPGTKTGRRKKTTTDPWHHPQEHLHMSLSHHRLYPMRHNRRMTQTFVEEKQAHDVGKSTSTRVRGPTIGKGVQKRIVRKKGEKLHVYVNHMLNALTGGNAATLATNELGLLIRRLCPLKGVKSWKKIDQSIKDAVVQVVLDTFEIGEDFHTDQQAQEIVDTKAYLLYKDWWYTLKQHFEKLVKEGVDDPYSHPPIGVCLDDWKHMIDVAWKDDSHLKRSKAGKANRSLLPYNHTSGSRSFPIAMSLMDAMVNLQATATDAGIPLTQEELSRQVLGQRKNYLCGFRIGPRPYSPFDSAARSRDKQMEAMRSEMEFFTKI</sequence>
<dbReference type="PANTHER" id="PTHR33499:SF43">
    <property type="entry name" value="TRANSPOSASE, PTTA_EN_SPM, PLANT"/>
    <property type="match status" value="1"/>
</dbReference>
<feature type="region of interest" description="Disordered" evidence="1">
    <location>
        <begin position="1"/>
        <end position="22"/>
    </location>
</feature>
<feature type="compositionally biased region" description="Basic and acidic residues" evidence="1">
    <location>
        <begin position="13"/>
        <end position="22"/>
    </location>
</feature>
<proteinExistence type="predicted"/>
<dbReference type="AlphaFoldDB" id="A0A4S4EGC2"/>
<dbReference type="Proteomes" id="UP000306102">
    <property type="component" value="Unassembled WGS sequence"/>
</dbReference>
<organism evidence="2 3">
    <name type="scientific">Camellia sinensis var. sinensis</name>
    <name type="common">China tea</name>
    <dbReference type="NCBI Taxonomy" id="542762"/>
    <lineage>
        <taxon>Eukaryota</taxon>
        <taxon>Viridiplantae</taxon>
        <taxon>Streptophyta</taxon>
        <taxon>Embryophyta</taxon>
        <taxon>Tracheophyta</taxon>
        <taxon>Spermatophyta</taxon>
        <taxon>Magnoliopsida</taxon>
        <taxon>eudicotyledons</taxon>
        <taxon>Gunneridae</taxon>
        <taxon>Pentapetalae</taxon>
        <taxon>asterids</taxon>
        <taxon>Ericales</taxon>
        <taxon>Theaceae</taxon>
        <taxon>Camellia</taxon>
    </lineage>
</organism>
<reference evidence="2 3" key="1">
    <citation type="journal article" date="2018" name="Proc. Natl. Acad. Sci. U.S.A.">
        <title>Draft genome sequence of Camellia sinensis var. sinensis provides insights into the evolution of the tea genome and tea quality.</title>
        <authorList>
            <person name="Wei C."/>
            <person name="Yang H."/>
            <person name="Wang S."/>
            <person name="Zhao J."/>
            <person name="Liu C."/>
            <person name="Gao L."/>
            <person name="Xia E."/>
            <person name="Lu Y."/>
            <person name="Tai Y."/>
            <person name="She G."/>
            <person name="Sun J."/>
            <person name="Cao H."/>
            <person name="Tong W."/>
            <person name="Gao Q."/>
            <person name="Li Y."/>
            <person name="Deng W."/>
            <person name="Jiang X."/>
            <person name="Wang W."/>
            <person name="Chen Q."/>
            <person name="Zhang S."/>
            <person name="Li H."/>
            <person name="Wu J."/>
            <person name="Wang P."/>
            <person name="Li P."/>
            <person name="Shi C."/>
            <person name="Zheng F."/>
            <person name="Jian J."/>
            <person name="Huang B."/>
            <person name="Shan D."/>
            <person name="Shi M."/>
            <person name="Fang C."/>
            <person name="Yue Y."/>
            <person name="Li F."/>
            <person name="Li D."/>
            <person name="Wei S."/>
            <person name="Han B."/>
            <person name="Jiang C."/>
            <person name="Yin Y."/>
            <person name="Xia T."/>
            <person name="Zhang Z."/>
            <person name="Bennetzen J.L."/>
            <person name="Zhao S."/>
            <person name="Wan X."/>
        </authorList>
    </citation>
    <scope>NUCLEOTIDE SEQUENCE [LARGE SCALE GENOMIC DNA]</scope>
    <source>
        <strain evidence="3">cv. Shuchazao</strain>
        <tissue evidence="2">Leaf</tissue>
    </source>
</reference>
<dbReference type="PANTHER" id="PTHR33499">
    <property type="entry name" value="OS12G0282400 PROTEIN-RELATED"/>
    <property type="match status" value="1"/>
</dbReference>
<protein>
    <submittedName>
        <fullName evidence="2">Uncharacterized protein</fullName>
    </submittedName>
</protein>
<evidence type="ECO:0000313" key="3">
    <source>
        <dbReference type="Proteomes" id="UP000306102"/>
    </source>
</evidence>
<accession>A0A4S4EGC2</accession>
<evidence type="ECO:0000313" key="2">
    <source>
        <dbReference type="EMBL" id="THG15062.1"/>
    </source>
</evidence>